<proteinExistence type="predicted"/>
<reference evidence="1 2" key="1">
    <citation type="submission" date="2020-09" db="EMBL/GenBank/DDBJ databases">
        <title>Methylomonas albis sp. nov. and Methylomonas fluvii sp. nov.: Two cold-adapted methanotrophs from the River Elbe and an amended description of Methylovulum psychrotolerans strain Eb1.</title>
        <authorList>
            <person name="Bussmann I.K."/>
            <person name="Klings K.-W."/>
            <person name="Warnstedt J."/>
            <person name="Hoppert M."/>
            <person name="Saborowski A."/>
            <person name="Horn F."/>
            <person name="Liebner S."/>
        </authorList>
    </citation>
    <scope>NUCLEOTIDE SEQUENCE [LARGE SCALE GENOMIC DNA]</scope>
    <source>
        <strain evidence="1 2">EbB</strain>
    </source>
</reference>
<accession>A0ABR9DCT9</accession>
<organism evidence="1 2">
    <name type="scientific">Methylomonas fluvii</name>
    <dbReference type="NCBI Taxonomy" id="1854564"/>
    <lineage>
        <taxon>Bacteria</taxon>
        <taxon>Pseudomonadati</taxon>
        <taxon>Pseudomonadota</taxon>
        <taxon>Gammaproteobacteria</taxon>
        <taxon>Methylococcales</taxon>
        <taxon>Methylococcaceae</taxon>
        <taxon>Methylomonas</taxon>
    </lineage>
</organism>
<dbReference type="RefSeq" id="WP_192393784.1">
    <property type="nucleotide sequence ID" value="NZ_CAJHIU010000002.1"/>
</dbReference>
<name>A0ABR9DCT9_9GAMM</name>
<protein>
    <submittedName>
        <fullName evidence="1">Uncharacterized protein</fullName>
    </submittedName>
</protein>
<dbReference type="EMBL" id="JACXST010000002">
    <property type="protein sequence ID" value="MBD9360904.1"/>
    <property type="molecule type" value="Genomic_DNA"/>
</dbReference>
<dbReference type="Proteomes" id="UP000641152">
    <property type="component" value="Unassembled WGS sequence"/>
</dbReference>
<comment type="caution">
    <text evidence="1">The sequence shown here is derived from an EMBL/GenBank/DDBJ whole genome shotgun (WGS) entry which is preliminary data.</text>
</comment>
<sequence length="68" mass="7324">MSKFDYRGLCFYSVALMLVVSLARRLILMSVLAPTGAILSFAPPKESIQRKGGPDAAYILRSEAFAGG</sequence>
<evidence type="ECO:0000313" key="1">
    <source>
        <dbReference type="EMBL" id="MBD9360904.1"/>
    </source>
</evidence>
<keyword evidence="2" id="KW-1185">Reference proteome</keyword>
<evidence type="ECO:0000313" key="2">
    <source>
        <dbReference type="Proteomes" id="UP000641152"/>
    </source>
</evidence>
<gene>
    <name evidence="1" type="ORF">EBB_10230</name>
</gene>